<evidence type="ECO:0000313" key="2">
    <source>
        <dbReference type="Proteomes" id="UP000006744"/>
    </source>
</evidence>
<accession>B7ITS8</accession>
<dbReference type="HOGENOM" id="CLU_198040_0_0_9"/>
<sequence length="77" mass="9124">MIDFEKEVFQEIKLKKKINHLSDENKKMKKSIKVLLVTVEELRQAFINLQNNLRRKVSEEDILEAIVNAIEDVKEID</sequence>
<protein>
    <submittedName>
        <fullName evidence="1">Uncharacterized protein</fullName>
    </submittedName>
</protein>
<dbReference type="EMBL" id="CP001186">
    <property type="protein sequence ID" value="ACK93599.1"/>
    <property type="molecule type" value="Genomic_DNA"/>
</dbReference>
<evidence type="ECO:0000313" key="1">
    <source>
        <dbReference type="EMBL" id="ACK93599.1"/>
    </source>
</evidence>
<dbReference type="KEGG" id="bcg:BCG9842_B1372"/>
<reference evidence="1 2" key="1">
    <citation type="submission" date="2008-10" db="EMBL/GenBank/DDBJ databases">
        <title>Genome sequence of Bacillus cereus G9842.</title>
        <authorList>
            <person name="Dodson R.J."/>
            <person name="Durkin A.S."/>
            <person name="Rosovitz M.J."/>
            <person name="Rasko D.A."/>
            <person name="Hoffmaster A."/>
            <person name="Ravel J."/>
            <person name="Sutton G."/>
        </authorList>
    </citation>
    <scope>NUCLEOTIDE SEQUENCE [LARGE SCALE GENOMIC DNA]</scope>
    <source>
        <strain evidence="1 2">G9842</strain>
    </source>
</reference>
<dbReference type="Proteomes" id="UP000006744">
    <property type="component" value="Chromosome"/>
</dbReference>
<dbReference type="AlphaFoldDB" id="B7ITS8"/>
<gene>
    <name evidence="1" type="ordered locus">BCG9842_B1372</name>
</gene>
<dbReference type="RefSeq" id="WP_000564708.1">
    <property type="nucleotide sequence ID" value="NC_011772.1"/>
</dbReference>
<name>B7ITS8_BACC2</name>
<proteinExistence type="predicted"/>
<organism evidence="1 2">
    <name type="scientific">Bacillus cereus (strain G9842)</name>
    <dbReference type="NCBI Taxonomy" id="405531"/>
    <lineage>
        <taxon>Bacteria</taxon>
        <taxon>Bacillati</taxon>
        <taxon>Bacillota</taxon>
        <taxon>Bacilli</taxon>
        <taxon>Bacillales</taxon>
        <taxon>Bacillaceae</taxon>
        <taxon>Bacillus</taxon>
        <taxon>Bacillus cereus group</taxon>
    </lineage>
</organism>